<dbReference type="EMBL" id="FOCD01000002">
    <property type="protein sequence ID" value="SEN50291.1"/>
    <property type="molecule type" value="Genomic_DNA"/>
</dbReference>
<reference evidence="1 2" key="1">
    <citation type="submission" date="2016-10" db="EMBL/GenBank/DDBJ databases">
        <authorList>
            <person name="Varghese N."/>
            <person name="Submissions S."/>
        </authorList>
    </citation>
    <scope>NUCLEOTIDE SEQUENCE [LARGE SCALE GENOMIC DNA]</scope>
    <source>
        <strain evidence="1 2">DSM 21619</strain>
    </source>
</reference>
<evidence type="ECO:0000313" key="1">
    <source>
        <dbReference type="EMBL" id="SEN50291.1"/>
    </source>
</evidence>
<accession>A0AAX2EGY0</accession>
<proteinExistence type="predicted"/>
<organism evidence="1 2">
    <name type="scientific">Terribacillus saccharophilus</name>
    <dbReference type="NCBI Taxonomy" id="361277"/>
    <lineage>
        <taxon>Bacteria</taxon>
        <taxon>Bacillati</taxon>
        <taxon>Bacillota</taxon>
        <taxon>Bacilli</taxon>
        <taxon>Bacillales</taxon>
        <taxon>Bacillaceae</taxon>
        <taxon>Terribacillus</taxon>
    </lineage>
</organism>
<gene>
    <name evidence="1" type="ORF">SAMN04489762_2407</name>
</gene>
<protein>
    <submittedName>
        <fullName evidence="1">Uncharacterized protein</fullName>
    </submittedName>
</protein>
<dbReference type="Proteomes" id="UP000199735">
    <property type="component" value="Unassembled WGS sequence"/>
</dbReference>
<comment type="caution">
    <text evidence="1">The sequence shown here is derived from an EMBL/GenBank/DDBJ whole genome shotgun (WGS) entry which is preliminary data.</text>
</comment>
<name>A0AAX2EGY0_9BACI</name>
<dbReference type="AlphaFoldDB" id="A0AAX2EGY0"/>
<sequence length="138" mass="16131">MLSVVFAEHLCAIRKETPWSPRAELLEMLTILIMVMPNLTLNGLMNIFLNGTVLGHSKDNKGVLILDFDEFAQRVAMGEEFQFYYKNEGYWISRNNESFYLTRVQDSSSQTFKTSEDLFKEGRIENKTIHELWEELEV</sequence>
<evidence type="ECO:0000313" key="2">
    <source>
        <dbReference type="Proteomes" id="UP000199735"/>
    </source>
</evidence>